<comment type="subcellular location">
    <subcellularLocation>
        <location evidence="1">Membrane</location>
    </subcellularLocation>
</comment>
<evidence type="ECO:0000256" key="4">
    <source>
        <dbReference type="SAM" id="SignalP"/>
    </source>
</evidence>
<dbReference type="PANTHER" id="PTHR12815">
    <property type="entry name" value="SORTING AND ASSEMBLY MACHINERY SAMM50 PROTEIN FAMILY MEMBER"/>
    <property type="match status" value="1"/>
</dbReference>
<keyword evidence="7" id="KW-1185">Reference proteome</keyword>
<evidence type="ECO:0000256" key="1">
    <source>
        <dbReference type="ARBA" id="ARBA00004370"/>
    </source>
</evidence>
<protein>
    <submittedName>
        <fullName evidence="6">Translocation and assembly module TamA</fullName>
    </submittedName>
</protein>
<evidence type="ECO:0000313" key="7">
    <source>
        <dbReference type="Proteomes" id="UP000555728"/>
    </source>
</evidence>
<dbReference type="PROSITE" id="PS51779">
    <property type="entry name" value="POTRA"/>
    <property type="match status" value="1"/>
</dbReference>
<dbReference type="EMBL" id="JACIGI010000010">
    <property type="protein sequence ID" value="MBB4285820.1"/>
    <property type="molecule type" value="Genomic_DNA"/>
</dbReference>
<keyword evidence="2" id="KW-1134">Transmembrane beta strand</keyword>
<name>A0A7W6RZW9_9PROT</name>
<proteinExistence type="predicted"/>
<dbReference type="InterPro" id="IPR000184">
    <property type="entry name" value="Bac_surfAg_D15"/>
</dbReference>
<reference evidence="6 7" key="1">
    <citation type="submission" date="2020-08" db="EMBL/GenBank/DDBJ databases">
        <title>Genome sequencing of Purple Non-Sulfur Bacteria from various extreme environments.</title>
        <authorList>
            <person name="Mayer M."/>
        </authorList>
    </citation>
    <scope>NUCLEOTIDE SEQUENCE [LARGE SCALE GENOMIC DNA]</scope>
    <source>
        <strain evidence="6 7">JA135</strain>
    </source>
</reference>
<evidence type="ECO:0000256" key="2">
    <source>
        <dbReference type="ARBA" id="ARBA00022452"/>
    </source>
</evidence>
<evidence type="ECO:0000313" key="6">
    <source>
        <dbReference type="EMBL" id="MBB4285820.1"/>
    </source>
</evidence>
<gene>
    <name evidence="6" type="ORF">GGD88_001540</name>
</gene>
<dbReference type="InterPro" id="IPR039910">
    <property type="entry name" value="D15-like"/>
</dbReference>
<dbReference type="PANTHER" id="PTHR12815:SF42">
    <property type="entry name" value="BACTERIAL SURFACE ANTIGEN (D15) DOMAIN-CONTAINING PROTEIN"/>
    <property type="match status" value="1"/>
</dbReference>
<dbReference type="InterPro" id="IPR010827">
    <property type="entry name" value="BamA/TamA_POTRA"/>
</dbReference>
<dbReference type="AlphaFoldDB" id="A0A7W6RZW9"/>
<dbReference type="Gene3D" id="2.40.160.50">
    <property type="entry name" value="membrane protein fhac: a member of the omp85/tpsb transporter family"/>
    <property type="match status" value="1"/>
</dbReference>
<dbReference type="Proteomes" id="UP000555728">
    <property type="component" value="Unassembled WGS sequence"/>
</dbReference>
<dbReference type="Gene3D" id="3.10.20.310">
    <property type="entry name" value="membrane protein fhac"/>
    <property type="match status" value="1"/>
</dbReference>
<keyword evidence="4" id="KW-0732">Signal</keyword>
<dbReference type="GO" id="GO:0019867">
    <property type="term" value="C:outer membrane"/>
    <property type="evidence" value="ECO:0007669"/>
    <property type="project" value="InterPro"/>
</dbReference>
<accession>A0A7W6RZW9</accession>
<organism evidence="6 7">
    <name type="scientific">Roseospira goensis</name>
    <dbReference type="NCBI Taxonomy" id="391922"/>
    <lineage>
        <taxon>Bacteria</taxon>
        <taxon>Pseudomonadati</taxon>
        <taxon>Pseudomonadota</taxon>
        <taxon>Alphaproteobacteria</taxon>
        <taxon>Rhodospirillales</taxon>
        <taxon>Rhodospirillaceae</taxon>
        <taxon>Roseospira</taxon>
    </lineage>
</organism>
<feature type="domain" description="POTRA" evidence="5">
    <location>
        <begin position="232"/>
        <end position="306"/>
    </location>
</feature>
<feature type="chain" id="PRO_5030764557" evidence="4">
    <location>
        <begin position="42"/>
        <end position="626"/>
    </location>
</feature>
<keyword evidence="3" id="KW-0472">Membrane</keyword>
<comment type="caution">
    <text evidence="6">The sequence shown here is derived from an EMBL/GenBank/DDBJ whole genome shotgun (WGS) entry which is preliminary data.</text>
</comment>
<keyword evidence="2" id="KW-0812">Transmembrane</keyword>
<sequence length="626" mass="66220">MRPCRHTRPLSRTLAQRGGAVVARALLAAALVLAVPHASLAEEDEPADPRVPYTVEVRVTDPPAAVDLMDAVEGASTLRALEGEPPATRFGLRRRLESDLATVRDVLRAEGFYAGHVDGRIEDGPREVQVVVSVTPGPRYTVAETAVAYTGAYTGAGASGGPASLPASLAGVGLAPGQPATSDAVLAAERALIDRLRAEGRPFAEVVDRRVAVNHARRAMAVRLRVDPGPAASFGGVRIEGLERLKADVLRDLAPWTPGTVFDTRQLDAYRNRILETRLFSSVTVRPAEAAEADGRLPVVVAVTEAPPRSVGGGLRYSTDDGPGVRLYWTHRNLLGRAERLRGTVDLAPVSQTAGLVFEKPWFLHPDQSLRLSGDLERVEREAYTGLTARAGAGVERRLNDVWRLSGGVSLDLARLKDEDGTDSSYLVGVPLGVARETVDDVLDPTAGTRLSLSLTPFAGRGEGAALGFAVADLSGSAYWTPLEDDGLVLAARGRLASLVGAETDAVPPHRRLYAGGGGSVRGYGHQMVGPLDDDGDPRGGRSALELGLEARIKVTDSIGLVPFVDAGLVGDEAVPDLGGDVLWAAGLGARYYTDFGPLRVDIGVPLNPRDADDRFQVYISLGQAF</sequence>
<evidence type="ECO:0000256" key="3">
    <source>
        <dbReference type="ARBA" id="ARBA00023136"/>
    </source>
</evidence>
<dbReference type="Pfam" id="PF07244">
    <property type="entry name" value="POTRA"/>
    <property type="match status" value="1"/>
</dbReference>
<feature type="signal peptide" evidence="4">
    <location>
        <begin position="1"/>
        <end position="41"/>
    </location>
</feature>
<dbReference type="InterPro" id="IPR034746">
    <property type="entry name" value="POTRA"/>
</dbReference>
<evidence type="ECO:0000259" key="5">
    <source>
        <dbReference type="PROSITE" id="PS51779"/>
    </source>
</evidence>
<dbReference type="Pfam" id="PF01103">
    <property type="entry name" value="Omp85"/>
    <property type="match status" value="1"/>
</dbReference>